<dbReference type="Gene3D" id="3.40.50.1820">
    <property type="entry name" value="alpha/beta hydrolase"/>
    <property type="match status" value="1"/>
</dbReference>
<organism evidence="4">
    <name type="scientific">uncultured Solirubrobacteraceae bacterium</name>
    <dbReference type="NCBI Taxonomy" id="1162706"/>
    <lineage>
        <taxon>Bacteria</taxon>
        <taxon>Bacillati</taxon>
        <taxon>Actinomycetota</taxon>
        <taxon>Thermoleophilia</taxon>
        <taxon>Solirubrobacterales</taxon>
        <taxon>Solirubrobacteraceae</taxon>
        <taxon>environmental samples</taxon>
    </lineage>
</organism>
<dbReference type="GO" id="GO:0016787">
    <property type="term" value="F:hydrolase activity"/>
    <property type="evidence" value="ECO:0007669"/>
    <property type="project" value="UniProtKB-KW"/>
</dbReference>
<evidence type="ECO:0000256" key="2">
    <source>
        <dbReference type="ARBA" id="ARBA00022801"/>
    </source>
</evidence>
<protein>
    <recommendedName>
        <fullName evidence="3">Phospholipase/carboxylesterase/thioesterase domain-containing protein</fullName>
    </recommendedName>
</protein>
<dbReference type="InterPro" id="IPR003140">
    <property type="entry name" value="PLipase/COase/thioEstase"/>
</dbReference>
<sequence length="216" mass="23003">MALDDLVAVARPAPDGEPAGALVLMHGRGADERDLAPLFDVLDPERRLLCVAPRGPLSLPPGGSHWYVVRQVGAPDPETFLETFGRLERWLAAVAEETGVPIERTVLGGFSQGAVMSWALSIGPDRPRPAGVLALSGFVPEVPRFELQEDLSGLGVAIAHGTGDQVIPVSFGRAARERAERGGAEVLYRESPVPHTIDPGVIGDLAAWLRARTSRD</sequence>
<keyword evidence="2" id="KW-0378">Hydrolase</keyword>
<comment type="similarity">
    <text evidence="1">Belongs to the AB hydrolase superfamily. AB hydrolase 2 family.</text>
</comment>
<dbReference type="PANTHER" id="PTHR10655:SF17">
    <property type="entry name" value="LYSOPHOSPHOLIPASE-LIKE PROTEIN 1"/>
    <property type="match status" value="1"/>
</dbReference>
<gene>
    <name evidence="4" type="ORF">AVDCRST_MAG38-1242</name>
</gene>
<dbReference type="InterPro" id="IPR050565">
    <property type="entry name" value="LYPA1-2/EST-like"/>
</dbReference>
<evidence type="ECO:0000259" key="3">
    <source>
        <dbReference type="Pfam" id="PF02230"/>
    </source>
</evidence>
<dbReference type="InterPro" id="IPR029058">
    <property type="entry name" value="AB_hydrolase_fold"/>
</dbReference>
<reference evidence="4" key="1">
    <citation type="submission" date="2020-02" db="EMBL/GenBank/DDBJ databases">
        <authorList>
            <person name="Meier V. D."/>
        </authorList>
    </citation>
    <scope>NUCLEOTIDE SEQUENCE</scope>
    <source>
        <strain evidence="4">AVDCRST_MAG38</strain>
    </source>
</reference>
<dbReference type="PANTHER" id="PTHR10655">
    <property type="entry name" value="LYSOPHOSPHOLIPASE-RELATED"/>
    <property type="match status" value="1"/>
</dbReference>
<feature type="domain" description="Phospholipase/carboxylesterase/thioesterase" evidence="3">
    <location>
        <begin position="14"/>
        <end position="209"/>
    </location>
</feature>
<accession>A0A6J4RI59</accession>
<evidence type="ECO:0000313" key="4">
    <source>
        <dbReference type="EMBL" id="CAA9470249.1"/>
    </source>
</evidence>
<proteinExistence type="inferred from homology"/>
<dbReference type="EMBL" id="CADCVJ010000082">
    <property type="protein sequence ID" value="CAA9470249.1"/>
    <property type="molecule type" value="Genomic_DNA"/>
</dbReference>
<dbReference type="AlphaFoldDB" id="A0A6J4RI59"/>
<dbReference type="SUPFAM" id="SSF53474">
    <property type="entry name" value="alpha/beta-Hydrolases"/>
    <property type="match status" value="1"/>
</dbReference>
<name>A0A6J4RI59_9ACTN</name>
<dbReference type="Pfam" id="PF02230">
    <property type="entry name" value="Abhydrolase_2"/>
    <property type="match status" value="1"/>
</dbReference>
<evidence type="ECO:0000256" key="1">
    <source>
        <dbReference type="ARBA" id="ARBA00006499"/>
    </source>
</evidence>